<accession>A0A8B8ZQ65</accession>
<dbReference type="KEGG" id="pda:120106581"/>
<name>A0A8B8ZQ65_PHODC</name>
<dbReference type="GeneID" id="120106581"/>
<keyword evidence="2" id="KW-1185">Reference proteome</keyword>
<feature type="region of interest" description="Disordered" evidence="1">
    <location>
        <begin position="1"/>
        <end position="27"/>
    </location>
</feature>
<feature type="region of interest" description="Disordered" evidence="1">
    <location>
        <begin position="62"/>
        <end position="143"/>
    </location>
</feature>
<gene>
    <name evidence="3" type="primary">LOC120106581</name>
</gene>
<protein>
    <submittedName>
        <fullName evidence="3">Cytochrome c1-like</fullName>
    </submittedName>
</protein>
<feature type="compositionally biased region" description="Low complexity" evidence="1">
    <location>
        <begin position="190"/>
        <end position="232"/>
    </location>
</feature>
<evidence type="ECO:0000313" key="2">
    <source>
        <dbReference type="Proteomes" id="UP000228380"/>
    </source>
</evidence>
<feature type="region of interest" description="Disordered" evidence="1">
    <location>
        <begin position="165"/>
        <end position="241"/>
    </location>
</feature>
<reference evidence="3" key="1">
    <citation type="submission" date="2025-08" db="UniProtKB">
        <authorList>
            <consortium name="RefSeq"/>
        </authorList>
    </citation>
    <scope>IDENTIFICATION</scope>
    <source>
        <tissue evidence="3">Young leaves</tissue>
    </source>
</reference>
<proteinExistence type="predicted"/>
<dbReference type="Proteomes" id="UP000228380">
    <property type="component" value="Unplaced"/>
</dbReference>
<evidence type="ECO:0000256" key="1">
    <source>
        <dbReference type="SAM" id="MobiDB-lite"/>
    </source>
</evidence>
<organism evidence="2 3">
    <name type="scientific">Phoenix dactylifera</name>
    <name type="common">Date palm</name>
    <dbReference type="NCBI Taxonomy" id="42345"/>
    <lineage>
        <taxon>Eukaryota</taxon>
        <taxon>Viridiplantae</taxon>
        <taxon>Streptophyta</taxon>
        <taxon>Embryophyta</taxon>
        <taxon>Tracheophyta</taxon>
        <taxon>Spermatophyta</taxon>
        <taxon>Magnoliopsida</taxon>
        <taxon>Liliopsida</taxon>
        <taxon>Arecaceae</taxon>
        <taxon>Coryphoideae</taxon>
        <taxon>Phoeniceae</taxon>
        <taxon>Phoenix</taxon>
    </lineage>
</organism>
<sequence>MGESSLATVGDRKGGLEPEGPVLAGHPSMGGYATVTTRGHIAKMVTKSEVLYARFQKRAAKLAGEPTEPKKKAKVSATTAAETGAPSNAHFEAGRREGPRSRDAISGGVAMALPCPAPILQIPGRQEAPGTDQGGRTSTADLGFKDFRNQLRRLLPDFDLNLLQPGARVEEPGAEAEAPASDGADQEGSAEAGEAAPEVAEAAPEAAPKVAPEAAEATEVEASVAEEPAVPEVVEDSRAEP</sequence>
<feature type="compositionally biased region" description="Basic and acidic residues" evidence="1">
    <location>
        <begin position="92"/>
        <end position="103"/>
    </location>
</feature>
<evidence type="ECO:0000313" key="3">
    <source>
        <dbReference type="RefSeq" id="XP_038975482.1"/>
    </source>
</evidence>
<dbReference type="RefSeq" id="XP_038975482.1">
    <property type="nucleotide sequence ID" value="XM_039119554.1"/>
</dbReference>
<dbReference type="AlphaFoldDB" id="A0A8B8ZQ65"/>